<dbReference type="InterPro" id="IPR027417">
    <property type="entry name" value="P-loop_NTPase"/>
</dbReference>
<gene>
    <name evidence="2" type="ORF">H9R40_08610</name>
</gene>
<dbReference type="RefSeq" id="WP_063945091.1">
    <property type="nucleotide sequence ID" value="NZ_JACSEP010000012.1"/>
</dbReference>
<feature type="domain" description="Endonuclease GajA/Old nuclease/RecF-like AAA" evidence="1">
    <location>
        <begin position="1"/>
        <end position="371"/>
    </location>
</feature>
<dbReference type="Gene3D" id="3.40.50.300">
    <property type="entry name" value="P-loop containing nucleotide triphosphate hydrolases"/>
    <property type="match status" value="1"/>
</dbReference>
<dbReference type="GO" id="GO:0006302">
    <property type="term" value="P:double-strand break repair"/>
    <property type="evidence" value="ECO:0007669"/>
    <property type="project" value="TreeGrafter"/>
</dbReference>
<keyword evidence="2" id="KW-0067">ATP-binding</keyword>
<accession>A0AAW3XFJ5</accession>
<dbReference type="PANTHER" id="PTHR32182">
    <property type="entry name" value="DNA REPLICATION AND REPAIR PROTEIN RECF"/>
    <property type="match status" value="1"/>
</dbReference>
<comment type="caution">
    <text evidence="2">The sequence shown here is derived from an EMBL/GenBank/DDBJ whole genome shotgun (WGS) entry which is preliminary data.</text>
</comment>
<evidence type="ECO:0000313" key="3">
    <source>
        <dbReference type="Proteomes" id="UP000613022"/>
    </source>
</evidence>
<dbReference type="EMBL" id="JACSEP010000012">
    <property type="protein sequence ID" value="MBC6323295.1"/>
    <property type="molecule type" value="Genomic_DNA"/>
</dbReference>
<name>A0AAW3XFJ5_9ENTR</name>
<dbReference type="SUPFAM" id="SSF52540">
    <property type="entry name" value="P-loop containing nucleoside triphosphate hydrolases"/>
    <property type="match status" value="1"/>
</dbReference>
<dbReference type="InterPro" id="IPR041685">
    <property type="entry name" value="AAA_GajA/Old/RecF-like"/>
</dbReference>
<protein>
    <submittedName>
        <fullName evidence="2">ATP-binding protein</fullName>
    </submittedName>
</protein>
<dbReference type="Proteomes" id="UP000613022">
    <property type="component" value="Unassembled WGS sequence"/>
</dbReference>
<dbReference type="PANTHER" id="PTHR32182:SF22">
    <property type="entry name" value="ATP-DEPENDENT ENDONUCLEASE, OLD FAMILY-RELATED"/>
    <property type="match status" value="1"/>
</dbReference>
<evidence type="ECO:0000259" key="1">
    <source>
        <dbReference type="Pfam" id="PF13175"/>
    </source>
</evidence>
<sequence length="595" mass="66489">MKLEKLILKNFRGYHGEHSIDINSLTALVGRNDVGKTTILDALGVFFEHKLCKYDATDKCVDSVENEDVSIGCIFSGADIPIVLDATSITNLKEEYLLNSNGKLEIYRVFAKGKGSGSVQAKCMAPSAKGAKSLLAKKNDELKVIAESIGVDGADKRSNVSLRQEIYRKIGDLKLKEIFVKLNAEEGKVICEKIYDKLPHFALFRADRPSTDEESEVQDPMKSAVQTALQKIDIQLESIKESVKEHAVEVAENTIKHLHDISPNLAAGLIPKFKVEPKWENIFKLTLEDDRGIAINKRGSGVRRLVLISFFKAEAERLQKEFPDKGVIYAIEEPETSQHPSNQRLLIDAFQELANADKCQVLITTHVPALVEKIPTESLRHITRTLDDGLEVKNGNDDVLKNIANDLGVYPDSRASVLVCVEGPNDINFLKNIGKIYLDQGVPNVPDMINDPRIVFIPMGGHTLKDWVNNNYLKILNKPEIHIYDRDVAIPPQYEKECKSVNARNDGSIAFMTEKREMENYLHPDAIQAVFGVKITIDDTTDVSTEVSALTRYNESKAKKKINKFATAKMSYQMLTASDAKGETLTWFNAIYAKL</sequence>
<reference evidence="2" key="1">
    <citation type="submission" date="2020-08" db="EMBL/GenBank/DDBJ databases">
        <title>Distribution of Beta-Lactamase Producing Gram-Negative Bacterial Isolates in Isabela River of Santo Domingo, Dominican Republic.</title>
        <authorList>
            <person name="Calderon V."/>
            <person name="Del Rosario C."/>
            <person name="Duarte A."/>
            <person name="Bonnelly R."/>
            <person name="Barauna R."/>
            <person name="Ramos R.T."/>
            <person name="Perdomo O.P."/>
            <person name="Rodriguez De Francisco L.E."/>
            <person name="Franco De Los Santos E.F."/>
        </authorList>
    </citation>
    <scope>NUCLEOTIDE SEQUENCE</scope>
    <source>
        <strain evidence="2">INTEC_BI4_1.1</strain>
    </source>
</reference>
<proteinExistence type="predicted"/>
<organism evidence="2 3">
    <name type="scientific">Enterobacter kobei</name>
    <dbReference type="NCBI Taxonomy" id="208224"/>
    <lineage>
        <taxon>Bacteria</taxon>
        <taxon>Pseudomonadati</taxon>
        <taxon>Pseudomonadota</taxon>
        <taxon>Gammaproteobacteria</taxon>
        <taxon>Enterobacterales</taxon>
        <taxon>Enterobacteriaceae</taxon>
        <taxon>Enterobacter</taxon>
        <taxon>Enterobacter cloacae complex</taxon>
    </lineage>
</organism>
<dbReference type="Pfam" id="PF13175">
    <property type="entry name" value="AAA_15"/>
    <property type="match status" value="1"/>
</dbReference>
<dbReference type="GO" id="GO:0005524">
    <property type="term" value="F:ATP binding"/>
    <property type="evidence" value="ECO:0007669"/>
    <property type="project" value="UniProtKB-KW"/>
</dbReference>
<dbReference type="GO" id="GO:0000731">
    <property type="term" value="P:DNA synthesis involved in DNA repair"/>
    <property type="evidence" value="ECO:0007669"/>
    <property type="project" value="TreeGrafter"/>
</dbReference>
<dbReference type="AlphaFoldDB" id="A0AAW3XFJ5"/>
<keyword evidence="2" id="KW-0547">Nucleotide-binding</keyword>
<evidence type="ECO:0000313" key="2">
    <source>
        <dbReference type="EMBL" id="MBC6323295.1"/>
    </source>
</evidence>